<feature type="compositionally biased region" description="Basic and acidic residues" evidence="1">
    <location>
        <begin position="291"/>
        <end position="301"/>
    </location>
</feature>
<feature type="region of interest" description="Disordered" evidence="1">
    <location>
        <begin position="807"/>
        <end position="867"/>
    </location>
</feature>
<dbReference type="eggNOG" id="ENOG502QPW5">
    <property type="taxonomic scope" value="Eukaryota"/>
</dbReference>
<proteinExistence type="predicted"/>
<dbReference type="Proteomes" id="UP000002669">
    <property type="component" value="Unassembled WGS sequence"/>
</dbReference>
<organism evidence="3">
    <name type="scientific">Arthroderma gypseum (strain ATCC MYA-4604 / CBS 118893)</name>
    <name type="common">Microsporum gypseum</name>
    <dbReference type="NCBI Taxonomy" id="535722"/>
    <lineage>
        <taxon>Eukaryota</taxon>
        <taxon>Fungi</taxon>
        <taxon>Dikarya</taxon>
        <taxon>Ascomycota</taxon>
        <taxon>Pezizomycotina</taxon>
        <taxon>Eurotiomycetes</taxon>
        <taxon>Eurotiomycetidae</taxon>
        <taxon>Onygenales</taxon>
        <taxon>Arthrodermataceae</taxon>
        <taxon>Nannizzia</taxon>
    </lineage>
</organism>
<feature type="compositionally biased region" description="Pro residues" evidence="1">
    <location>
        <begin position="663"/>
        <end position="675"/>
    </location>
</feature>
<evidence type="ECO:0000313" key="3">
    <source>
        <dbReference type="Proteomes" id="UP000002669"/>
    </source>
</evidence>
<protein>
    <submittedName>
        <fullName evidence="2">Uncharacterized protein</fullName>
    </submittedName>
</protein>
<feature type="region of interest" description="Disordered" evidence="1">
    <location>
        <begin position="259"/>
        <end position="327"/>
    </location>
</feature>
<feature type="region of interest" description="Disordered" evidence="1">
    <location>
        <begin position="345"/>
        <end position="383"/>
    </location>
</feature>
<feature type="compositionally biased region" description="Basic residues" evidence="1">
    <location>
        <begin position="474"/>
        <end position="489"/>
    </location>
</feature>
<keyword evidence="3" id="KW-1185">Reference proteome</keyword>
<evidence type="ECO:0000256" key="1">
    <source>
        <dbReference type="SAM" id="MobiDB-lite"/>
    </source>
</evidence>
<name>E4UY05_ARTGP</name>
<feature type="region of interest" description="Disordered" evidence="1">
    <location>
        <begin position="882"/>
        <end position="942"/>
    </location>
</feature>
<feature type="compositionally biased region" description="Low complexity" evidence="1">
    <location>
        <begin position="631"/>
        <end position="643"/>
    </location>
</feature>
<dbReference type="RefSeq" id="XP_003172409.1">
    <property type="nucleotide sequence ID" value="XM_003172361.1"/>
</dbReference>
<dbReference type="GeneID" id="10027678"/>
<dbReference type="OrthoDB" id="5423516at2759"/>
<feature type="compositionally biased region" description="Polar residues" evidence="1">
    <location>
        <begin position="370"/>
        <end position="382"/>
    </location>
</feature>
<reference evidence="3" key="1">
    <citation type="journal article" date="2012" name="MBio">
        <title>Comparative genome analysis of Trichophyton rubrum and related dermatophytes reveals candidate genes involved in infection.</title>
        <authorList>
            <person name="Martinez D.A."/>
            <person name="Oliver B.G."/>
            <person name="Graeser Y."/>
            <person name="Goldberg J.M."/>
            <person name="Li W."/>
            <person name="Martinez-Rossi N.M."/>
            <person name="Monod M."/>
            <person name="Shelest E."/>
            <person name="Barton R.C."/>
            <person name="Birch E."/>
            <person name="Brakhage A.A."/>
            <person name="Chen Z."/>
            <person name="Gurr S.J."/>
            <person name="Heiman D."/>
            <person name="Heitman J."/>
            <person name="Kosti I."/>
            <person name="Rossi A."/>
            <person name="Saif S."/>
            <person name="Samalova M."/>
            <person name="Saunders C.W."/>
            <person name="Shea T."/>
            <person name="Summerbell R.C."/>
            <person name="Xu J."/>
            <person name="Young S."/>
            <person name="Zeng Q."/>
            <person name="Birren B.W."/>
            <person name="Cuomo C.A."/>
            <person name="White T.C."/>
        </authorList>
    </citation>
    <scope>NUCLEOTIDE SEQUENCE [LARGE SCALE GENOMIC DNA]</scope>
    <source>
        <strain evidence="3">ATCC MYA-4604 / CBS 118893</strain>
    </source>
</reference>
<dbReference type="EMBL" id="DS989825">
    <property type="protein sequence ID" value="EFR01998.1"/>
    <property type="molecule type" value="Genomic_DNA"/>
</dbReference>
<feature type="compositionally biased region" description="Polar residues" evidence="1">
    <location>
        <begin position="584"/>
        <end position="613"/>
    </location>
</feature>
<feature type="compositionally biased region" description="Polar residues" evidence="1">
    <location>
        <begin position="849"/>
        <end position="867"/>
    </location>
</feature>
<feature type="compositionally biased region" description="Low complexity" evidence="1">
    <location>
        <begin position="494"/>
        <end position="578"/>
    </location>
</feature>
<dbReference type="AlphaFoldDB" id="E4UY05"/>
<evidence type="ECO:0000313" key="2">
    <source>
        <dbReference type="EMBL" id="EFR01998.1"/>
    </source>
</evidence>
<feature type="compositionally biased region" description="Basic and acidic residues" evidence="1">
    <location>
        <begin position="259"/>
        <end position="268"/>
    </location>
</feature>
<gene>
    <name evidence="2" type="ORF">MGYG_05001</name>
</gene>
<feature type="region of interest" description="Disordered" evidence="1">
    <location>
        <begin position="474"/>
        <end position="681"/>
    </location>
</feature>
<feature type="compositionally biased region" description="Low complexity" evidence="1">
    <location>
        <begin position="810"/>
        <end position="843"/>
    </location>
</feature>
<dbReference type="HOGENOM" id="CLU_015972_0_0_1"/>
<feature type="compositionally biased region" description="Polar residues" evidence="1">
    <location>
        <begin position="651"/>
        <end position="660"/>
    </location>
</feature>
<dbReference type="STRING" id="535722.E4UY05"/>
<accession>E4UY05</accession>
<dbReference type="VEuPathDB" id="FungiDB:MGYG_05001"/>
<sequence length="942" mass="104710">MPTLKQLTCHIEWANCSIPFKEYGITYRDGSVECLIPVQPASTPFSIRLTSSGYIAPGLAMFVYMDGVYQCNRNRDDLVVKKGYFKGKTRTKDVNFCVRQKEERLADGSWIGRPWRFEPLQKVQLMPGMPEVNKSHFDNLGEICVVVLRCESRHDQSSLEGSLSPESAMAFGPDLDGKAALYEFSLAFYEISNIKLMYRGHTADLQSISSDECLPSPIVTAKENDTSCGIMGGLFDGANDSRHRRNDIRCCESCAREDHEVPHESRDRRQGHRSSINCGKSRRHHPNTVRPEPRCRVHWEDQPQPEQESDWENGWESYDTESTASSDHIRRGYRYYRSRRPTDRITRQEVEDSDNSYSYIREHRSKPRRSLSQTPKQDQSTGWKIRKASGKISSEAPKNCQNLVSEELHSGNRGCAPSIILNVNSAQPAQEVKPDIGHSCHQCSNTKCCATDDATADTTDDGCYIISDNKRVSGRCHHHSRHRHNRTQGKKTQEPNPNDNTTTTNTDNGEGNAGGSNTSNSNQNNNDSSWDNNNDQGDSNWNGNNNDISAGWNDQDNQNNATNDNWGQDQGNQQNNNTDDWDKGNSNFDTNAQGQQQSTSWDNGNQSNGQNWMAQGGASGNGDAPAAGWPNNNSNDNHGNNNNGQFAAIPSPNNGYNNFQPGPSSPPPPPPPPIIPVQAQGPIWKSPPPIQRVHTLITPFCQGQEASEPPLYTVPEQVAQERSLSHQVQVGRSSRYSHKIKVPQYLDTMEEPYAKFIFKYRSEIGKPIERDVEAERKLLESLPREEILKQLLHVQGLLAAQTLGQPMVVPSQGHPQASSSPQAQNQRVSSNAQQYAPAQYQSPLGSKNGRVNHSNHGSQSGPSHWNNAPAQEEVFTVPSKLTGYNNRATNPPQSPPQNNNLAASLTAGLQNVQQQQQSSSKGNNDVPAWNAQPAQDDSGGTW</sequence>
<feature type="compositionally biased region" description="Polar residues" evidence="1">
    <location>
        <begin position="932"/>
        <end position="942"/>
    </location>
</feature>
<dbReference type="OMA" id="PEYLDTM"/>
<dbReference type="InParanoid" id="E4UY05"/>
<feature type="compositionally biased region" description="Polar residues" evidence="1">
    <location>
        <begin position="901"/>
        <end position="912"/>
    </location>
</feature>